<feature type="transmembrane region" description="Helical" evidence="2">
    <location>
        <begin position="283"/>
        <end position="305"/>
    </location>
</feature>
<dbReference type="Proteomes" id="UP000275078">
    <property type="component" value="Unassembled WGS sequence"/>
</dbReference>
<feature type="compositionally biased region" description="Gly residues" evidence="1">
    <location>
        <begin position="44"/>
        <end position="55"/>
    </location>
</feature>
<protein>
    <submittedName>
        <fullName evidence="3">Uncharacterized protein</fullName>
    </submittedName>
</protein>
<keyword evidence="2" id="KW-0812">Transmembrane</keyword>
<name>A0A3N4IIB3_ASCIM</name>
<keyword evidence="4" id="KW-1185">Reference proteome</keyword>
<feature type="compositionally biased region" description="Basic and acidic residues" evidence="1">
    <location>
        <begin position="995"/>
        <end position="1009"/>
    </location>
</feature>
<proteinExistence type="predicted"/>
<evidence type="ECO:0000256" key="2">
    <source>
        <dbReference type="SAM" id="Phobius"/>
    </source>
</evidence>
<feature type="compositionally biased region" description="Polar residues" evidence="1">
    <location>
        <begin position="29"/>
        <end position="39"/>
    </location>
</feature>
<feature type="region of interest" description="Disordered" evidence="1">
    <location>
        <begin position="1665"/>
        <end position="1694"/>
    </location>
</feature>
<feature type="region of interest" description="Disordered" evidence="1">
    <location>
        <begin position="1560"/>
        <end position="1591"/>
    </location>
</feature>
<evidence type="ECO:0000313" key="4">
    <source>
        <dbReference type="Proteomes" id="UP000275078"/>
    </source>
</evidence>
<feature type="region of interest" description="Disordered" evidence="1">
    <location>
        <begin position="551"/>
        <end position="574"/>
    </location>
</feature>
<feature type="compositionally biased region" description="Low complexity" evidence="1">
    <location>
        <begin position="432"/>
        <end position="470"/>
    </location>
</feature>
<feature type="region of interest" description="Disordered" evidence="1">
    <location>
        <begin position="2092"/>
        <end position="2118"/>
    </location>
</feature>
<evidence type="ECO:0000256" key="1">
    <source>
        <dbReference type="SAM" id="MobiDB-lite"/>
    </source>
</evidence>
<feature type="compositionally biased region" description="Low complexity" evidence="1">
    <location>
        <begin position="1434"/>
        <end position="1447"/>
    </location>
</feature>
<feature type="compositionally biased region" description="Polar residues" evidence="1">
    <location>
        <begin position="1560"/>
        <end position="1589"/>
    </location>
</feature>
<keyword evidence="2" id="KW-0472">Membrane</keyword>
<feature type="transmembrane region" description="Helical" evidence="2">
    <location>
        <begin position="360"/>
        <end position="386"/>
    </location>
</feature>
<feature type="region of interest" description="Disordered" evidence="1">
    <location>
        <begin position="1422"/>
        <end position="1447"/>
    </location>
</feature>
<organism evidence="3 4">
    <name type="scientific">Ascobolus immersus RN42</name>
    <dbReference type="NCBI Taxonomy" id="1160509"/>
    <lineage>
        <taxon>Eukaryota</taxon>
        <taxon>Fungi</taxon>
        <taxon>Dikarya</taxon>
        <taxon>Ascomycota</taxon>
        <taxon>Pezizomycotina</taxon>
        <taxon>Pezizomycetes</taxon>
        <taxon>Pezizales</taxon>
        <taxon>Ascobolaceae</taxon>
        <taxon>Ascobolus</taxon>
    </lineage>
</organism>
<dbReference type="EMBL" id="ML119662">
    <property type="protein sequence ID" value="RPA83911.1"/>
    <property type="molecule type" value="Genomic_DNA"/>
</dbReference>
<feature type="region of interest" description="Disordered" evidence="1">
    <location>
        <begin position="1"/>
        <end position="194"/>
    </location>
</feature>
<feature type="compositionally biased region" description="Low complexity" evidence="1">
    <location>
        <begin position="15"/>
        <end position="28"/>
    </location>
</feature>
<feature type="compositionally biased region" description="Low complexity" evidence="1">
    <location>
        <begin position="58"/>
        <end position="74"/>
    </location>
</feature>
<feature type="region of interest" description="Disordered" evidence="1">
    <location>
        <begin position="432"/>
        <end position="482"/>
    </location>
</feature>
<dbReference type="STRING" id="1160509.A0A3N4IIB3"/>
<dbReference type="InterPro" id="IPR021109">
    <property type="entry name" value="Peptidase_aspartic_dom_sf"/>
</dbReference>
<feature type="region of interest" description="Disordered" evidence="1">
    <location>
        <begin position="396"/>
        <end position="420"/>
    </location>
</feature>
<dbReference type="OrthoDB" id="193499at2759"/>
<keyword evidence="2" id="KW-1133">Transmembrane helix</keyword>
<reference evidence="3 4" key="1">
    <citation type="journal article" date="2018" name="Nat. Ecol. Evol.">
        <title>Pezizomycetes genomes reveal the molecular basis of ectomycorrhizal truffle lifestyle.</title>
        <authorList>
            <person name="Murat C."/>
            <person name="Payen T."/>
            <person name="Noel B."/>
            <person name="Kuo A."/>
            <person name="Morin E."/>
            <person name="Chen J."/>
            <person name="Kohler A."/>
            <person name="Krizsan K."/>
            <person name="Balestrini R."/>
            <person name="Da Silva C."/>
            <person name="Montanini B."/>
            <person name="Hainaut M."/>
            <person name="Levati E."/>
            <person name="Barry K.W."/>
            <person name="Belfiori B."/>
            <person name="Cichocki N."/>
            <person name="Clum A."/>
            <person name="Dockter R.B."/>
            <person name="Fauchery L."/>
            <person name="Guy J."/>
            <person name="Iotti M."/>
            <person name="Le Tacon F."/>
            <person name="Lindquist E.A."/>
            <person name="Lipzen A."/>
            <person name="Malagnac F."/>
            <person name="Mello A."/>
            <person name="Molinier V."/>
            <person name="Miyauchi S."/>
            <person name="Poulain J."/>
            <person name="Riccioni C."/>
            <person name="Rubini A."/>
            <person name="Sitrit Y."/>
            <person name="Splivallo R."/>
            <person name="Traeger S."/>
            <person name="Wang M."/>
            <person name="Zifcakova L."/>
            <person name="Wipf D."/>
            <person name="Zambonelli A."/>
            <person name="Paolocci F."/>
            <person name="Nowrousian M."/>
            <person name="Ottonello S."/>
            <person name="Baldrian P."/>
            <person name="Spatafora J.W."/>
            <person name="Henrissat B."/>
            <person name="Nagy L.G."/>
            <person name="Aury J.M."/>
            <person name="Wincker P."/>
            <person name="Grigoriev I.V."/>
            <person name="Bonfante P."/>
            <person name="Martin F.M."/>
        </authorList>
    </citation>
    <scope>NUCLEOTIDE SEQUENCE [LARGE SCALE GENOMIC DNA]</scope>
    <source>
        <strain evidence="3 4">RN42</strain>
    </source>
</reference>
<feature type="region of interest" description="Disordered" evidence="1">
    <location>
        <begin position="1101"/>
        <end position="1138"/>
    </location>
</feature>
<feature type="compositionally biased region" description="Polar residues" evidence="1">
    <location>
        <begin position="1422"/>
        <end position="1433"/>
    </location>
</feature>
<feature type="compositionally biased region" description="Acidic residues" evidence="1">
    <location>
        <begin position="178"/>
        <end position="188"/>
    </location>
</feature>
<accession>A0A3N4IIB3</accession>
<feature type="compositionally biased region" description="Low complexity" evidence="1">
    <location>
        <begin position="408"/>
        <end position="420"/>
    </location>
</feature>
<feature type="compositionally biased region" description="Polar residues" evidence="1">
    <location>
        <begin position="551"/>
        <end position="565"/>
    </location>
</feature>
<feature type="compositionally biased region" description="Basic and acidic residues" evidence="1">
    <location>
        <begin position="1"/>
        <end position="11"/>
    </location>
</feature>
<gene>
    <name evidence="3" type="ORF">BJ508DRAFT_304433</name>
</gene>
<dbReference type="CDD" id="cd00303">
    <property type="entry name" value="retropepsin_like"/>
    <property type="match status" value="1"/>
</dbReference>
<feature type="region of interest" description="Disordered" evidence="1">
    <location>
        <begin position="706"/>
        <end position="735"/>
    </location>
</feature>
<evidence type="ECO:0000313" key="3">
    <source>
        <dbReference type="EMBL" id="RPA83911.1"/>
    </source>
</evidence>
<feature type="compositionally biased region" description="Polar residues" evidence="1">
    <location>
        <begin position="110"/>
        <end position="119"/>
    </location>
</feature>
<feature type="compositionally biased region" description="Pro residues" evidence="1">
    <location>
        <begin position="2103"/>
        <end position="2116"/>
    </location>
</feature>
<dbReference type="Gene3D" id="2.40.70.10">
    <property type="entry name" value="Acid Proteases"/>
    <property type="match status" value="1"/>
</dbReference>
<sequence>MAYHTSFDDQLKNIPPTSNQSQTPQSQPGAGSNLNQAQNSGMGPHSGVGVSGGGSAPQQQHQHQQQQQLHHSQQTPANRRSSAAGGSLFTFGSQNNQAGFGGFGGPNTQSPRNSNNTTGPLLRQHSHSISTPLPPQQPDSTGSDSHYLHTPEFGQGNGGGGMVRVRQSAATKRRRGDDEVDEEDSDDNQDPRRLQLLSGSVEYNRLMEAARRYWCRGWCVENLDDTEEVVTCGVVRAARLSRRAARLSRRESRWVGFQRSDLIRSDGFDRRLDRVEYIWRGGLLRMASPGVFWLFLSLSCSFLLFSPEMPLFLLSSPLGARLVVTMVATPVVDAGPRTTHLCEGTIEFATERTAISPTCFISALLLFIALFLVIMTSFLLLTLLALHRTGSIGPSVSPLVSHRTKRQLPTSMRSLTPSPLLSPMPLSVPSSIFFSPQQHPSPSHQQHPTVSTQPSESKQSSTTSSTTSPQHHPPTPLAQPVLRGQDQFSWSARVRQTLSRFLRACEIRTRPVSWTADGCPTMGRSTRKAELRERPDVLKDWPTVWPTLVTDNTIPETPPSLTSPHKPSGHSHKPTSLFLENLQRRPSNQVPRLANEVPLVVDLAAAGHPNDALLHIRVTLPQLVEWSHPGLDRDAMTPVVARLLGLGLPAPRELLLRVPRHRLSSQHQSTPTSREVLETVVTLCLNLRSRSLPVLVHPAERVESRAKHSLPPIQKCETLPPSTLANGPTKGSFKRRLPVNVHHPLISEEIRTVQSTRNRRRRIRRRSRSVVKLSEIPSQAGDEPKALKLETALNPKATTLIHRINRVRMRYGQTAWDELREPYPLDITYEPADFNTLRRQFLDLYEAWQQAVEGPQTPPPELLGQRRRRATTALPPDYSPGPLPLPVALKDPATPPRRLTARVPPSAWLSSAGARISSLFTKFPRMMSALPTPFSAAAQVIPGEFPQSSLLLDQAGSSEQQQTFDDDSFDPDALQLPEQLGFSPEVSLLLPRAGDSPRRTESLYSDDVSRPEVEISPQWEFPGESWADMFQDDNSTEEVVRQEFDSEAEPYDQSVVMRAPEMSYYPHQPLFTSGYYSLPRARQPESFDEDLADFFSHRPSNEAFLEDSPSPSARPPLGSTHQNHQLPLPFSSRSSSSPVVADSDLAEVDHLSTTLDTLTTTGLLHTPPHPSLTPPAPMASFTADQFNTLLAEMKEALAPSAVRKPAFKDVKVGIFHPNLPVDATHPAGRSCVVNGTTYYRHPRLMKGEIDSLLLLVDPADLARNLPTLLEGAGRTWWRDILTKEDREGMIKDTTYPLSTVFDNKFTAARLRQGDDFFSWIMETTAILTAAGLQEDRKLKTIYAFLDSNLKNEFGPPGTRTMTEYLSAIQTKAHVYRAKLLQQDQENRAQQARVVNDLVKVIRDSRGAMGQLGALGQLPSNQLPAVQQQRQGSHQTPAPLPTAQAPSPVNVTVTSQPFMGRPCRHCGGAHMDNTCAARPPPAASRACRFCSQMHMDHACPQRPAGFKNCSNCGGPHYFSVCPTAPKPDTQRAGATPQFANMQVGQPSPYAQRAVQSAAFVQSSPTTSITTRNYSSHTRPQSPVPSASESNRCGACQASFPSHQALYGHAVLTGHQIDAEQFRDEPHQVQFAHYEPAYEPLLSNYAESSAASSYDPYEVHMVHIEELSDTDDSSPPTPNSGQFSPDGTATKPRVPCSSLSVSDSSLWASSVTSPPLPLLTAANLLPESKPVSSLQPTVSECSDDDTPSYFPSIPTFSSLASLPETPTLEHPIIIPATYSPSDGQARSNYLEIAVKFKASLSASSFWICLDTGCGISLISAKFLVRLQAAKTLDQVRRLPCAPVPFRGINDVKPSLTQEMIQLTYYIPSDRRIVEGKLVDDRHRYTGFCRHFLVVPELFCDMILGTDAQIASGMIIDFHHMSLTIRACQNLLTSLRVVPKRQAKVQWRVDTPTFPVQVPPMATLLVPVYHKPLPPGIPLEFVPYLHSEASRTLAASGGFHRILTDHCAYAVLFSNMTTAPITIPANLRIGHIQHLNVPASQVCEIEPSEARADFVHRASLTARSSNPAAVTPTAHFMPFGQAQLVWAAASISIAEPRQEPRDARPPNIPRGEMPPPIPEAPSTLSDDALFGLIALNPDSRDLIASAEAANCSLWKTISDFHAELNTLVLQDPETWRGLSDHALQLEVFFHQMDQAGYYFDPKKARVGYKHQRDLVFRSTAWHAPTAPHAN</sequence>
<feature type="region of interest" description="Disordered" evidence="1">
    <location>
        <begin position="989"/>
        <end position="1009"/>
    </location>
</feature>